<dbReference type="EMBL" id="JAHRIQ010065741">
    <property type="protein sequence ID" value="MEQ2242550.1"/>
    <property type="molecule type" value="Genomic_DNA"/>
</dbReference>
<protein>
    <submittedName>
        <fullName evidence="1">Uncharacterized protein</fullName>
    </submittedName>
</protein>
<reference evidence="1 2" key="1">
    <citation type="submission" date="2021-06" db="EMBL/GenBank/DDBJ databases">
        <authorList>
            <person name="Palmer J.M."/>
        </authorList>
    </citation>
    <scope>NUCLEOTIDE SEQUENCE [LARGE SCALE GENOMIC DNA]</scope>
    <source>
        <strain evidence="2">if_2019</strain>
        <tissue evidence="1">Muscle</tissue>
    </source>
</reference>
<comment type="caution">
    <text evidence="1">The sequence shown here is derived from an EMBL/GenBank/DDBJ whole genome shotgun (WGS) entry which is preliminary data.</text>
</comment>
<gene>
    <name evidence="1" type="ORF">ILYODFUR_036952</name>
</gene>
<proteinExistence type="predicted"/>
<evidence type="ECO:0000313" key="1">
    <source>
        <dbReference type="EMBL" id="MEQ2242550.1"/>
    </source>
</evidence>
<dbReference type="Proteomes" id="UP001482620">
    <property type="component" value="Unassembled WGS sequence"/>
</dbReference>
<name>A0ABV0UBH8_9TELE</name>
<evidence type="ECO:0000313" key="2">
    <source>
        <dbReference type="Proteomes" id="UP001482620"/>
    </source>
</evidence>
<organism evidence="1 2">
    <name type="scientific">Ilyodon furcidens</name>
    <name type="common">goldbreast splitfin</name>
    <dbReference type="NCBI Taxonomy" id="33524"/>
    <lineage>
        <taxon>Eukaryota</taxon>
        <taxon>Metazoa</taxon>
        <taxon>Chordata</taxon>
        <taxon>Craniata</taxon>
        <taxon>Vertebrata</taxon>
        <taxon>Euteleostomi</taxon>
        <taxon>Actinopterygii</taxon>
        <taxon>Neopterygii</taxon>
        <taxon>Teleostei</taxon>
        <taxon>Neoteleostei</taxon>
        <taxon>Acanthomorphata</taxon>
        <taxon>Ovalentaria</taxon>
        <taxon>Atherinomorphae</taxon>
        <taxon>Cyprinodontiformes</taxon>
        <taxon>Goodeidae</taxon>
        <taxon>Ilyodon</taxon>
    </lineage>
</organism>
<keyword evidence="2" id="KW-1185">Reference proteome</keyword>
<accession>A0ABV0UBH8</accession>
<sequence length="109" mass="11567">MSSNRRSFYLLLAGFNSTWSESQYFIYGKLNNAAGVDVSGFIRDGTSLESTITYSRSSVWITVAFSSISVYPGPSLRTCCPALGESASGTPTTGAVSPLQNACLSVFGE</sequence>